<gene>
    <name evidence="1" type="ORF">M8523_04485</name>
</gene>
<accession>A0AA41YUS7</accession>
<dbReference type="EMBL" id="JAMOIM010000002">
    <property type="protein sequence ID" value="MCW6507273.1"/>
    <property type="molecule type" value="Genomic_DNA"/>
</dbReference>
<organism evidence="1 2">
    <name type="scientific">Lichenifustis flavocetrariae</name>
    <dbReference type="NCBI Taxonomy" id="2949735"/>
    <lineage>
        <taxon>Bacteria</taxon>
        <taxon>Pseudomonadati</taxon>
        <taxon>Pseudomonadota</taxon>
        <taxon>Alphaproteobacteria</taxon>
        <taxon>Hyphomicrobiales</taxon>
        <taxon>Lichenihabitantaceae</taxon>
        <taxon>Lichenifustis</taxon>
    </lineage>
</organism>
<protein>
    <submittedName>
        <fullName evidence="1">Uncharacterized protein</fullName>
    </submittedName>
</protein>
<dbReference type="Proteomes" id="UP001165667">
    <property type="component" value="Unassembled WGS sequence"/>
</dbReference>
<name>A0AA41YUS7_9HYPH</name>
<sequence length="88" mass="9691">MGDLIRSGHLVEAILALTAVEWLALSAYHRLTGRGVPPRDFNRNLLSGMLLLLALREALVNGWWGWIAASLTGALVAHVADLGHRWIR</sequence>
<reference evidence="1" key="1">
    <citation type="submission" date="2022-05" db="EMBL/GenBank/DDBJ databases">
        <authorList>
            <person name="Pankratov T."/>
        </authorList>
    </citation>
    <scope>NUCLEOTIDE SEQUENCE</scope>
    <source>
        <strain evidence="1">BP6-180914</strain>
    </source>
</reference>
<proteinExistence type="predicted"/>
<evidence type="ECO:0000313" key="1">
    <source>
        <dbReference type="EMBL" id="MCW6507273.1"/>
    </source>
</evidence>
<keyword evidence="2" id="KW-1185">Reference proteome</keyword>
<dbReference type="RefSeq" id="WP_282583637.1">
    <property type="nucleotide sequence ID" value="NZ_JAMOIM010000002.1"/>
</dbReference>
<dbReference type="AlphaFoldDB" id="A0AA41YUS7"/>
<evidence type="ECO:0000313" key="2">
    <source>
        <dbReference type="Proteomes" id="UP001165667"/>
    </source>
</evidence>
<comment type="caution">
    <text evidence="1">The sequence shown here is derived from an EMBL/GenBank/DDBJ whole genome shotgun (WGS) entry which is preliminary data.</text>
</comment>